<dbReference type="EMBL" id="JAWSTH010000076">
    <property type="protein sequence ID" value="MDW5597141.1"/>
    <property type="molecule type" value="Genomic_DNA"/>
</dbReference>
<name>A0ABU4HV13_9ACTN</name>
<evidence type="ECO:0000313" key="3">
    <source>
        <dbReference type="EMBL" id="MDW5597141.1"/>
    </source>
</evidence>
<feature type="compositionally biased region" description="Low complexity" evidence="1">
    <location>
        <begin position="379"/>
        <end position="396"/>
    </location>
</feature>
<accession>A0ABU4HV13</accession>
<evidence type="ECO:0000256" key="2">
    <source>
        <dbReference type="SAM" id="SignalP"/>
    </source>
</evidence>
<feature type="compositionally biased region" description="Pro residues" evidence="1">
    <location>
        <begin position="400"/>
        <end position="413"/>
    </location>
</feature>
<feature type="signal peptide" evidence="2">
    <location>
        <begin position="1"/>
        <end position="46"/>
    </location>
</feature>
<sequence>MPSPSSRGGRLAACAAAVAAAAHGRPLTLLATALAAAAAAATPASATMLVYRDGDDVWAASPDGAIKQRVTTDGSASAYYSFPSVDDAGTITAIKGSSTNRMIWTLPRGAAQPTLNVMPWRGAGWPNIGPTWARVNASGSSLAYTYRLNYGPYSGYPNGGFDDRYAIVNPAAPGSPTAPAIDQPGQYNPTWFGSRLVTSKNGEIWFETQPLQFRSWLSDPAHAPLLAAEVNRAGTRVLVLRGDGRVVIAGWQGTVGSTAGAVTSQCLLPASGIGWAALSPDGTQVAWSDAGGLRVATVTASNATTCPTGGLVTLSASGVTPAFSTATLTPPVDPGRRDPTDPGRRDPTDPGRRDPADPGERDPADPGRDPTDPGRDPTDPGTDPADPGRDGTNPGRDPTPDPPQPTPPGPLDPGRPTITTATTLAVAVAPNGRANALRKALRATVSASGAGTLRATLTLRTAAAAGRRPRTLALGAARTTLTGAGRRTLVLRPAGAGARQITRGARLTLRVTFTPKSGAAAVRTATIAVR</sequence>
<keyword evidence="4" id="KW-1185">Reference proteome</keyword>
<organism evidence="3 4">
    <name type="scientific">Conexibacter stalactiti</name>
    <dbReference type="NCBI Taxonomy" id="1940611"/>
    <lineage>
        <taxon>Bacteria</taxon>
        <taxon>Bacillati</taxon>
        <taxon>Actinomycetota</taxon>
        <taxon>Thermoleophilia</taxon>
        <taxon>Solirubrobacterales</taxon>
        <taxon>Conexibacteraceae</taxon>
        <taxon>Conexibacter</taxon>
    </lineage>
</organism>
<comment type="caution">
    <text evidence="3">The sequence shown here is derived from an EMBL/GenBank/DDBJ whole genome shotgun (WGS) entry which is preliminary data.</text>
</comment>
<feature type="chain" id="PRO_5046668260" evidence="2">
    <location>
        <begin position="47"/>
        <end position="530"/>
    </location>
</feature>
<protein>
    <submittedName>
        <fullName evidence="3">Uncharacterized protein</fullName>
    </submittedName>
</protein>
<evidence type="ECO:0000313" key="4">
    <source>
        <dbReference type="Proteomes" id="UP001284601"/>
    </source>
</evidence>
<dbReference type="Proteomes" id="UP001284601">
    <property type="component" value="Unassembled WGS sequence"/>
</dbReference>
<keyword evidence="2" id="KW-0732">Signal</keyword>
<feature type="region of interest" description="Disordered" evidence="1">
    <location>
        <begin position="322"/>
        <end position="417"/>
    </location>
</feature>
<reference evidence="4" key="1">
    <citation type="submission" date="2023-07" db="EMBL/GenBank/DDBJ databases">
        <title>Conexibacter stalactiti sp. nov., isolated from stalactites in a lava cave and emended description of the genus Conexibacter.</title>
        <authorList>
            <person name="Lee S.D."/>
        </authorList>
    </citation>
    <scope>NUCLEOTIDE SEQUENCE [LARGE SCALE GENOMIC DNA]</scope>
    <source>
        <strain evidence="4">KCTC 39840</strain>
    </source>
</reference>
<dbReference type="RefSeq" id="WP_318599604.1">
    <property type="nucleotide sequence ID" value="NZ_JAWSTH010000076.1"/>
</dbReference>
<feature type="compositionally biased region" description="Basic and acidic residues" evidence="1">
    <location>
        <begin position="334"/>
        <end position="378"/>
    </location>
</feature>
<gene>
    <name evidence="3" type="ORF">R7226_22535</name>
</gene>
<proteinExistence type="predicted"/>
<evidence type="ECO:0000256" key="1">
    <source>
        <dbReference type="SAM" id="MobiDB-lite"/>
    </source>
</evidence>